<protein>
    <recommendedName>
        <fullName evidence="4">PUM-HD domain-containing protein</fullName>
    </recommendedName>
</protein>
<keyword evidence="3" id="KW-0812">Transmembrane</keyword>
<keyword evidence="1" id="KW-0677">Repeat</keyword>
<dbReference type="PROSITE" id="PS50303">
    <property type="entry name" value="PUM_HD"/>
    <property type="match status" value="1"/>
</dbReference>
<keyword evidence="3" id="KW-1133">Transmembrane helix</keyword>
<comment type="caution">
    <text evidence="5">The sequence shown here is derived from an EMBL/GenBank/DDBJ whole genome shotgun (WGS) entry which is preliminary data.</text>
</comment>
<feature type="non-terminal residue" evidence="5">
    <location>
        <position position="1"/>
    </location>
</feature>
<feature type="transmembrane region" description="Helical" evidence="3">
    <location>
        <begin position="59"/>
        <end position="81"/>
    </location>
</feature>
<keyword evidence="3" id="KW-0472">Membrane</keyword>
<dbReference type="SUPFAM" id="SSF48371">
    <property type="entry name" value="ARM repeat"/>
    <property type="match status" value="1"/>
</dbReference>
<dbReference type="Pfam" id="PF08144">
    <property type="entry name" value="CPL"/>
    <property type="match status" value="1"/>
</dbReference>
<sequence length="846" mass="98235">WADQNIPYWLPTLPDIGHNLLPYCTYFQINNHYISIAFILVIIRYIFQRDIRLIVFRRWFFLQAVMFIMRTISIYVTSLIVPLPSYNTIAVGSPSIEAFYIMFFIHTTCGDVLFSVHTITCKLKGMTQKIVSSGSSWFYPKLDSTGDPLSFYITTLLVWIFTIIGYLFIIATRFHYTVDVFLGFLLANLTWQIYHYYMTATVENKKRKLSKKSDESTQKKKKVHFSFDQSKNEIPKKMDFDTLSSSLKSRASEKLAQVAVAKRQARDKTDPTILSNVKLIKKQLKSKQKQMEHKKKKKHINIVQDKENTTFRQRLKERQKLRRGVLYDMADKSKKIWEILRRDETTNEVRVKLCGELMKLIEGNVKFLSMAHDTTRVLECLIQFGNEQQKNYIFEQVQKDLPTMSKSLYAHHVVMKFLNYGTDNQKSLIKKSLYGHVCKLARHSIGCRVLEYCYNDLCNSAERFQLVQEFYGREYAVLKTTDVKNIEELLATKAATGQRANVLEYMQENLMACIQKDLLSTSIVHRAMHEYIRNADEKGRTELVDAVKEKLIKMVHSRDGARVAIYCLWFGTNKDRKALIKSLKSFVVKIAKEEQGYPILWAIFDIVDDTKLVSKIILQELMSNFDDIISDSHGKKVLMYLIAPRNTKHLQYDLVQLMKTSDALNTSKKDSEIRQRELFEYCKSYFLEYFTSNTLATLKDGFQGFMMTEMIERLSPEDNLSSFYTSISTLLDNATVEPQAETNLIENQITHNVLRHLIIADGKRQKKQKHNQTLVSTLLSTISPDTLRTWILCNRGCFIFVMMLEHGQSDECKQIRSLLVPSAMDTLKRQSFAGAKVLVEKLLSSS</sequence>
<name>A0A8S2JUC1_9BILA</name>
<evidence type="ECO:0000256" key="3">
    <source>
        <dbReference type="SAM" id="Phobius"/>
    </source>
</evidence>
<evidence type="ECO:0000313" key="6">
    <source>
        <dbReference type="Proteomes" id="UP000676336"/>
    </source>
</evidence>
<dbReference type="InterPro" id="IPR033133">
    <property type="entry name" value="PUM-HD"/>
</dbReference>
<dbReference type="PANTHER" id="PTHR13389:SF0">
    <property type="entry name" value="PUMILIO HOMOLOG 3"/>
    <property type="match status" value="1"/>
</dbReference>
<reference evidence="5" key="1">
    <citation type="submission" date="2021-02" db="EMBL/GenBank/DDBJ databases">
        <authorList>
            <person name="Nowell W R."/>
        </authorList>
    </citation>
    <scope>NUCLEOTIDE SEQUENCE</scope>
</reference>
<evidence type="ECO:0000256" key="1">
    <source>
        <dbReference type="ARBA" id="ARBA00022737"/>
    </source>
</evidence>
<evidence type="ECO:0000259" key="4">
    <source>
        <dbReference type="PROSITE" id="PS50303"/>
    </source>
</evidence>
<dbReference type="GO" id="GO:0005730">
    <property type="term" value="C:nucleolus"/>
    <property type="evidence" value="ECO:0007669"/>
    <property type="project" value="TreeGrafter"/>
</dbReference>
<evidence type="ECO:0000256" key="2">
    <source>
        <dbReference type="ARBA" id="ARBA00022884"/>
    </source>
</evidence>
<dbReference type="Pfam" id="PF14360">
    <property type="entry name" value="PAP2_C"/>
    <property type="match status" value="1"/>
</dbReference>
<feature type="transmembrane region" description="Helical" evidence="3">
    <location>
        <begin position="149"/>
        <end position="169"/>
    </location>
</feature>
<dbReference type="GO" id="GO:0006417">
    <property type="term" value="P:regulation of translation"/>
    <property type="evidence" value="ECO:0007669"/>
    <property type="project" value="TreeGrafter"/>
</dbReference>
<dbReference type="PANTHER" id="PTHR13389">
    <property type="entry name" value="PUMILIO HOMOLOG 3"/>
    <property type="match status" value="1"/>
</dbReference>
<proteinExistence type="predicted"/>
<dbReference type="InterPro" id="IPR012959">
    <property type="entry name" value="CPL_dom"/>
</dbReference>
<feature type="transmembrane region" description="Helical" evidence="3">
    <location>
        <begin position="29"/>
        <end position="47"/>
    </location>
</feature>
<evidence type="ECO:0000313" key="5">
    <source>
        <dbReference type="EMBL" id="CAF3813851.1"/>
    </source>
</evidence>
<dbReference type="GO" id="GO:0003729">
    <property type="term" value="F:mRNA binding"/>
    <property type="evidence" value="ECO:0007669"/>
    <property type="project" value="TreeGrafter"/>
</dbReference>
<dbReference type="AlphaFoldDB" id="A0A8S2JUC1"/>
<dbReference type="InterPro" id="IPR040059">
    <property type="entry name" value="PUM3"/>
</dbReference>
<dbReference type="EMBL" id="CAJOBI010000312">
    <property type="protein sequence ID" value="CAF3813851.1"/>
    <property type="molecule type" value="Genomic_DNA"/>
</dbReference>
<gene>
    <name evidence="5" type="ORF">SMN809_LOCUS1882</name>
</gene>
<dbReference type="InterPro" id="IPR001313">
    <property type="entry name" value="Pumilio_RNA-bd_rpt"/>
</dbReference>
<dbReference type="Gene3D" id="1.25.10.10">
    <property type="entry name" value="Leucine-rich Repeat Variant"/>
    <property type="match status" value="2"/>
</dbReference>
<dbReference type="SMART" id="SM00025">
    <property type="entry name" value="Pumilio"/>
    <property type="match status" value="5"/>
</dbReference>
<dbReference type="Proteomes" id="UP000676336">
    <property type="component" value="Unassembled WGS sequence"/>
</dbReference>
<dbReference type="InterPro" id="IPR025749">
    <property type="entry name" value="Sphingomyelin_synth-like_dom"/>
</dbReference>
<dbReference type="InterPro" id="IPR016024">
    <property type="entry name" value="ARM-type_fold"/>
</dbReference>
<dbReference type="Pfam" id="PF00806">
    <property type="entry name" value="PUF"/>
    <property type="match status" value="2"/>
</dbReference>
<accession>A0A8S2JUC1</accession>
<organism evidence="5 6">
    <name type="scientific">Rotaria magnacalcarata</name>
    <dbReference type="NCBI Taxonomy" id="392030"/>
    <lineage>
        <taxon>Eukaryota</taxon>
        <taxon>Metazoa</taxon>
        <taxon>Spiralia</taxon>
        <taxon>Gnathifera</taxon>
        <taxon>Rotifera</taxon>
        <taxon>Eurotatoria</taxon>
        <taxon>Bdelloidea</taxon>
        <taxon>Philodinida</taxon>
        <taxon>Philodinidae</taxon>
        <taxon>Rotaria</taxon>
    </lineage>
</organism>
<feature type="domain" description="PUM-HD" evidence="4">
    <location>
        <begin position="338"/>
        <end position="686"/>
    </location>
</feature>
<dbReference type="InterPro" id="IPR011989">
    <property type="entry name" value="ARM-like"/>
</dbReference>
<keyword evidence="2" id="KW-0694">RNA-binding</keyword>